<evidence type="ECO:0000256" key="7">
    <source>
        <dbReference type="PROSITE-ProRule" id="PRU00104"/>
    </source>
</evidence>
<evidence type="ECO:0000259" key="9">
    <source>
        <dbReference type="PROSITE" id="PS50020"/>
    </source>
</evidence>
<dbReference type="CDD" id="cd00078">
    <property type="entry name" value="HECTc"/>
    <property type="match status" value="1"/>
</dbReference>
<dbReference type="Pfam" id="PF16562">
    <property type="entry name" value="HECW_N"/>
    <property type="match status" value="1"/>
</dbReference>
<feature type="region of interest" description="Disordered" evidence="8">
    <location>
        <begin position="273"/>
        <end position="308"/>
    </location>
</feature>
<dbReference type="Gene3D" id="3.30.2410.10">
    <property type="entry name" value="Hect, E3 ligase catalytic domain"/>
    <property type="match status" value="1"/>
</dbReference>
<dbReference type="Gene3D" id="2.60.40.2840">
    <property type="match status" value="1"/>
</dbReference>
<proteinExistence type="predicted"/>
<name>A0A7E4UYV5_PANRE</name>
<evidence type="ECO:0000256" key="5">
    <source>
        <dbReference type="ARBA" id="ARBA00022737"/>
    </source>
</evidence>
<dbReference type="Gene3D" id="3.90.1750.10">
    <property type="entry name" value="Hect, E3 ligase catalytic domains"/>
    <property type="match status" value="1"/>
</dbReference>
<feature type="domain" description="WW" evidence="9">
    <location>
        <begin position="326"/>
        <end position="359"/>
    </location>
</feature>
<dbReference type="WBParaSite" id="Pan_g14452.t1">
    <property type="protein sequence ID" value="Pan_g14452.t1"/>
    <property type="gene ID" value="Pan_g14452"/>
</dbReference>
<dbReference type="FunFam" id="3.90.1750.10:FF:000079">
    <property type="entry name" value="E3 ubiquitin-protein ligase"/>
    <property type="match status" value="1"/>
</dbReference>
<keyword evidence="6 7" id="KW-0833">Ubl conjugation pathway</keyword>
<dbReference type="EC" id="2.3.2.26" evidence="3"/>
<dbReference type="Pfam" id="PF00632">
    <property type="entry name" value="HECT"/>
    <property type="match status" value="1"/>
</dbReference>
<dbReference type="Gene3D" id="3.30.2160.10">
    <property type="entry name" value="Hect, E3 ligase catalytic domain"/>
    <property type="match status" value="1"/>
</dbReference>
<dbReference type="GO" id="GO:0016567">
    <property type="term" value="P:protein ubiquitination"/>
    <property type="evidence" value="ECO:0007669"/>
    <property type="project" value="UniProtKB-UniPathway"/>
</dbReference>
<reference evidence="12" key="2">
    <citation type="submission" date="2020-10" db="UniProtKB">
        <authorList>
            <consortium name="WormBaseParasite"/>
        </authorList>
    </citation>
    <scope>IDENTIFICATION</scope>
</reference>
<dbReference type="GO" id="GO:0005737">
    <property type="term" value="C:cytoplasm"/>
    <property type="evidence" value="ECO:0007669"/>
    <property type="project" value="TreeGrafter"/>
</dbReference>
<feature type="region of interest" description="Disordered" evidence="8">
    <location>
        <begin position="356"/>
        <end position="389"/>
    </location>
</feature>
<feature type="compositionally biased region" description="Low complexity" evidence="8">
    <location>
        <begin position="277"/>
        <end position="308"/>
    </location>
</feature>
<feature type="domain" description="WW" evidence="9">
    <location>
        <begin position="460"/>
        <end position="494"/>
    </location>
</feature>
<dbReference type="Pfam" id="PF00397">
    <property type="entry name" value="WW"/>
    <property type="match status" value="1"/>
</dbReference>
<dbReference type="InterPro" id="IPR000569">
    <property type="entry name" value="HECT_dom"/>
</dbReference>
<dbReference type="SUPFAM" id="SSF51045">
    <property type="entry name" value="WW domain"/>
    <property type="match status" value="2"/>
</dbReference>
<evidence type="ECO:0000256" key="2">
    <source>
        <dbReference type="ARBA" id="ARBA00004906"/>
    </source>
</evidence>
<evidence type="ECO:0000313" key="11">
    <source>
        <dbReference type="Proteomes" id="UP000492821"/>
    </source>
</evidence>
<protein>
    <recommendedName>
        <fullName evidence="3">HECT-type E3 ubiquitin transferase</fullName>
        <ecNumber evidence="3">2.3.2.26</ecNumber>
    </recommendedName>
</protein>
<dbReference type="PANTHER" id="PTHR11254:SF320">
    <property type="entry name" value="HECT-TYPE E3 UBIQUITIN TRANSFERASE"/>
    <property type="match status" value="1"/>
</dbReference>
<evidence type="ECO:0000256" key="4">
    <source>
        <dbReference type="ARBA" id="ARBA00022679"/>
    </source>
</evidence>
<dbReference type="InterPro" id="IPR032348">
    <property type="entry name" value="HECW_N"/>
</dbReference>
<dbReference type="InterPro" id="IPR035983">
    <property type="entry name" value="Hect_E3_ubiquitin_ligase"/>
</dbReference>
<dbReference type="GO" id="GO:0048260">
    <property type="term" value="P:positive regulation of receptor-mediated endocytosis"/>
    <property type="evidence" value="ECO:0007669"/>
    <property type="project" value="UniProtKB-ARBA"/>
</dbReference>
<dbReference type="SMART" id="SM00119">
    <property type="entry name" value="HECTc"/>
    <property type="match status" value="1"/>
</dbReference>
<accession>A0A7E4UYV5</accession>
<evidence type="ECO:0000313" key="12">
    <source>
        <dbReference type="WBParaSite" id="Pan_g14452.t1"/>
    </source>
</evidence>
<evidence type="ECO:0000259" key="10">
    <source>
        <dbReference type="PROSITE" id="PS50237"/>
    </source>
</evidence>
<dbReference type="PROSITE" id="PS50237">
    <property type="entry name" value="HECT"/>
    <property type="match status" value="1"/>
</dbReference>
<dbReference type="AlphaFoldDB" id="A0A7E4UYV5"/>
<comment type="catalytic activity">
    <reaction evidence="1">
        <text>S-ubiquitinyl-[E2 ubiquitin-conjugating enzyme]-L-cysteine + [acceptor protein]-L-lysine = [E2 ubiquitin-conjugating enzyme]-L-cysteine + N(6)-ubiquitinyl-[acceptor protein]-L-lysine.</text>
        <dbReference type="EC" id="2.3.2.26"/>
    </reaction>
</comment>
<dbReference type="GO" id="GO:0048814">
    <property type="term" value="P:regulation of dendrite morphogenesis"/>
    <property type="evidence" value="ECO:0007669"/>
    <property type="project" value="TreeGrafter"/>
</dbReference>
<dbReference type="InterPro" id="IPR040524">
    <property type="entry name" value="HECW1_helix"/>
</dbReference>
<evidence type="ECO:0000256" key="1">
    <source>
        <dbReference type="ARBA" id="ARBA00000885"/>
    </source>
</evidence>
<evidence type="ECO:0000256" key="6">
    <source>
        <dbReference type="ARBA" id="ARBA00022786"/>
    </source>
</evidence>
<dbReference type="Proteomes" id="UP000492821">
    <property type="component" value="Unassembled WGS sequence"/>
</dbReference>
<comment type="pathway">
    <text evidence="2">Protein modification; protein ubiquitination.</text>
</comment>
<dbReference type="SMART" id="SM00456">
    <property type="entry name" value="WW"/>
    <property type="match status" value="2"/>
</dbReference>
<dbReference type="InterPro" id="IPR050409">
    <property type="entry name" value="E3_ubiq-protein_ligase"/>
</dbReference>
<dbReference type="UniPathway" id="UPA00143"/>
<dbReference type="CDD" id="cd00201">
    <property type="entry name" value="WW"/>
    <property type="match status" value="1"/>
</dbReference>
<keyword evidence="5" id="KW-0677">Repeat</keyword>
<dbReference type="Pfam" id="PF18436">
    <property type="entry name" value="HECW1_helix"/>
    <property type="match status" value="1"/>
</dbReference>
<dbReference type="GO" id="GO:0045879">
    <property type="term" value="P:negative regulation of smoothened signaling pathway"/>
    <property type="evidence" value="ECO:0007669"/>
    <property type="project" value="UniProtKB-ARBA"/>
</dbReference>
<dbReference type="GO" id="GO:0006511">
    <property type="term" value="P:ubiquitin-dependent protein catabolic process"/>
    <property type="evidence" value="ECO:0007669"/>
    <property type="project" value="TreeGrafter"/>
</dbReference>
<dbReference type="PROSITE" id="PS50020">
    <property type="entry name" value="WW_DOMAIN_2"/>
    <property type="match status" value="2"/>
</dbReference>
<feature type="active site" description="Glycyl thioester intermediate" evidence="7">
    <location>
        <position position="933"/>
    </location>
</feature>
<evidence type="ECO:0000256" key="8">
    <source>
        <dbReference type="SAM" id="MobiDB-lite"/>
    </source>
</evidence>
<sequence length="965" mass="109766">MVTNGNAVFFIKVSEDVGTSAPATETQLGLGMSQLFYDSTKSVKLSWNFAQSSSTNLLDWIGMFEVDEHNPLQYIDYKSHGVCGSATGSVEWPIVADFLTASKMRTEVCFRYFDGLTGFLRASSPPLLVYSDAKLVVDAISVTNLKHGKHITYRAKVHMGESIEYKTVPTADGSWTDLNFAFQADRSREIQLVVKQKSWRHERILGEATIPIADLIYQRNQEFAFVLRPTNRRSSSHSASATSQFACQVYVNCHFIPENRQSIEETLEALHIPQSASTRMTPDDPTTTAMTMSALSESTSNSSVLSSSVTTSSSDQAYSSLSSGSLVLPPGWEARVDAKGRVIYLDHVNRTTTWKPPTVLEPESDDQSDLNSNARYPNARRTVSGKNNGGTTYTHPVTFLLRNNFVHLLHNNVEARQMYNDSIYLKHVLHKIRKEPSSFEKYAQNRELVDFLNSFADKTQPLPSGWQIARRPNADQRLFIDHQSRRITLIDPRLPNESKRRAHSAPPTRRNHDVNGNSMVSILQRTDEIARLVVERFPEMAPRVCQKLNAIKINGIEALLRYSNDVDLITAISVLDSAPTLPKTDFEEKVTYFYQALHRAGYGQGNGKIRFRLRRTNLLTDAFEKILSIDATQLKRFPMTVTFDEEDGLDYGGPSRELFFLLSRELFNPYYGLFECACNDNYTVQVSAMSKFVDNHLQWFELCGRILGLALIHRCMIDTFFTRAFYKMLQGLPYKLEDLQSMDLQYYNSLLWVRNNKITPDLELTFTTTEDIAGEVVERELLPGGKQILVTDTNKEEFITLMIRSRVERNAEAQNKALLRGVYSLVDREYLRVFDAKQLELVLSGTVEINIEDWRENTEYKNGFFEDHVVVRWFWDTVYSFSNAERLKLLQFVTGTSSIPFEGFKALRGSNGPKKFTIEKYGTENSLPRAHTCFNRLDLPAYPTKQVLLAKLQIAINESSSYAME</sequence>
<feature type="domain" description="HECT" evidence="10">
    <location>
        <begin position="630"/>
        <end position="965"/>
    </location>
</feature>
<dbReference type="Gene3D" id="2.20.70.10">
    <property type="match status" value="2"/>
</dbReference>
<feature type="region of interest" description="Disordered" evidence="8">
    <location>
        <begin position="492"/>
        <end position="515"/>
    </location>
</feature>
<organism evidence="11 12">
    <name type="scientific">Panagrellus redivivus</name>
    <name type="common">Microworm</name>
    <dbReference type="NCBI Taxonomy" id="6233"/>
    <lineage>
        <taxon>Eukaryota</taxon>
        <taxon>Metazoa</taxon>
        <taxon>Ecdysozoa</taxon>
        <taxon>Nematoda</taxon>
        <taxon>Chromadorea</taxon>
        <taxon>Rhabditida</taxon>
        <taxon>Tylenchina</taxon>
        <taxon>Panagrolaimomorpha</taxon>
        <taxon>Panagrolaimoidea</taxon>
        <taxon>Panagrolaimidae</taxon>
        <taxon>Panagrellus</taxon>
    </lineage>
</organism>
<reference evidence="11" key="1">
    <citation type="journal article" date="2013" name="Genetics">
        <title>The draft genome and transcriptome of Panagrellus redivivus are shaped by the harsh demands of a free-living lifestyle.</title>
        <authorList>
            <person name="Srinivasan J."/>
            <person name="Dillman A.R."/>
            <person name="Macchietto M.G."/>
            <person name="Heikkinen L."/>
            <person name="Lakso M."/>
            <person name="Fracchia K.M."/>
            <person name="Antoshechkin I."/>
            <person name="Mortazavi A."/>
            <person name="Wong G."/>
            <person name="Sternberg P.W."/>
        </authorList>
    </citation>
    <scope>NUCLEOTIDE SEQUENCE [LARGE SCALE GENOMIC DNA]</scope>
    <source>
        <strain evidence="11">MT8872</strain>
    </source>
</reference>
<evidence type="ECO:0000256" key="3">
    <source>
        <dbReference type="ARBA" id="ARBA00012485"/>
    </source>
</evidence>
<keyword evidence="11" id="KW-1185">Reference proteome</keyword>
<dbReference type="FunFam" id="3.30.2160.10:FF:000001">
    <property type="entry name" value="E3 ubiquitin-protein ligase NEDD4-like"/>
    <property type="match status" value="1"/>
</dbReference>
<dbReference type="InterPro" id="IPR001202">
    <property type="entry name" value="WW_dom"/>
</dbReference>
<dbReference type="SUPFAM" id="SSF56204">
    <property type="entry name" value="Hect, E3 ligase catalytic domain"/>
    <property type="match status" value="1"/>
</dbReference>
<keyword evidence="4" id="KW-0808">Transferase</keyword>
<dbReference type="InterPro" id="IPR036020">
    <property type="entry name" value="WW_dom_sf"/>
</dbReference>
<dbReference type="GO" id="GO:0061630">
    <property type="term" value="F:ubiquitin protein ligase activity"/>
    <property type="evidence" value="ECO:0007669"/>
    <property type="project" value="UniProtKB-EC"/>
</dbReference>
<dbReference type="PANTHER" id="PTHR11254">
    <property type="entry name" value="HECT DOMAIN UBIQUITIN-PROTEIN LIGASE"/>
    <property type="match status" value="1"/>
</dbReference>
<dbReference type="FunFam" id="3.30.2410.10:FF:000001">
    <property type="entry name" value="E3 ubiquitin-protein ligase NEDD4-like"/>
    <property type="match status" value="1"/>
</dbReference>